<gene>
    <name evidence="1" type="ORF">JCM15548_12340</name>
</gene>
<sequence length="138" mass="15792">MSMEKILAPTIKYAREGFPVSELIAYYLERSAHVLQEFAGFKETYMPDGKIPAKGEIFRNPALANTLELIAQKGRMNFIKDLSPKQSTPISKSRGDFFPMRTWLLIHRNGWNLFLPITGDTMCGSYRLADRGLRLCKF</sequence>
<reference evidence="1 2" key="1">
    <citation type="journal article" date="2015" name="Microbes Environ.">
        <title>Distribution and evolution of nitrogen fixation genes in the phylum bacteroidetes.</title>
        <authorList>
            <person name="Inoue J."/>
            <person name="Oshima K."/>
            <person name="Suda W."/>
            <person name="Sakamoto M."/>
            <person name="Iino T."/>
            <person name="Noda S."/>
            <person name="Hongoh Y."/>
            <person name="Hattori M."/>
            <person name="Ohkuma M."/>
        </authorList>
    </citation>
    <scope>NUCLEOTIDE SEQUENCE [LARGE SCALE GENOMIC DNA]</scope>
    <source>
        <strain evidence="1">JCM 15548</strain>
    </source>
</reference>
<dbReference type="EMBL" id="BAZW01000018">
    <property type="protein sequence ID" value="GAO30089.1"/>
    <property type="molecule type" value="Genomic_DNA"/>
</dbReference>
<dbReference type="Pfam" id="PF01019">
    <property type="entry name" value="G_glu_transpept"/>
    <property type="match status" value="1"/>
</dbReference>
<dbReference type="PANTHER" id="PTHR43881:SF1">
    <property type="entry name" value="GAMMA-GLUTAMYLTRANSPEPTIDASE (AFU_ORTHOLOGUE AFUA_4G13580)"/>
    <property type="match status" value="1"/>
</dbReference>
<dbReference type="PANTHER" id="PTHR43881">
    <property type="entry name" value="GAMMA-GLUTAMYLTRANSPEPTIDASE (AFU_ORTHOLOGUE AFUA_4G13580)"/>
    <property type="match status" value="1"/>
</dbReference>
<evidence type="ECO:0000313" key="1">
    <source>
        <dbReference type="EMBL" id="GAO30089.1"/>
    </source>
</evidence>
<evidence type="ECO:0000313" key="2">
    <source>
        <dbReference type="Proteomes" id="UP000032900"/>
    </source>
</evidence>
<proteinExistence type="predicted"/>
<keyword evidence="2" id="KW-1185">Reference proteome</keyword>
<dbReference type="InterPro" id="IPR029055">
    <property type="entry name" value="Ntn_hydrolases_N"/>
</dbReference>
<dbReference type="AlphaFoldDB" id="A0A0E9LXV9"/>
<protein>
    <submittedName>
        <fullName evidence="1">Gamma-glutamyltranspeptidase</fullName>
    </submittedName>
</protein>
<organism evidence="1 2">
    <name type="scientific">Geofilum rubicundum JCM 15548</name>
    <dbReference type="NCBI Taxonomy" id="1236989"/>
    <lineage>
        <taxon>Bacteria</taxon>
        <taxon>Pseudomonadati</taxon>
        <taxon>Bacteroidota</taxon>
        <taxon>Bacteroidia</taxon>
        <taxon>Marinilabiliales</taxon>
        <taxon>Marinilabiliaceae</taxon>
        <taxon>Geofilum</taxon>
    </lineage>
</organism>
<dbReference type="STRING" id="1236989.JCM15548_12340"/>
<dbReference type="SUPFAM" id="SSF56235">
    <property type="entry name" value="N-terminal nucleophile aminohydrolases (Ntn hydrolases)"/>
    <property type="match status" value="1"/>
</dbReference>
<accession>A0A0E9LXV9</accession>
<dbReference type="Proteomes" id="UP000032900">
    <property type="component" value="Unassembled WGS sequence"/>
</dbReference>
<name>A0A0E9LXV9_9BACT</name>
<comment type="caution">
    <text evidence="1">The sequence shown here is derived from an EMBL/GenBank/DDBJ whole genome shotgun (WGS) entry which is preliminary data.</text>
</comment>
<dbReference type="InterPro" id="IPR052896">
    <property type="entry name" value="GGT-like_enzyme"/>
</dbReference>